<dbReference type="SMART" id="SM00835">
    <property type="entry name" value="Cupin_1"/>
    <property type="match status" value="2"/>
</dbReference>
<dbReference type="Pfam" id="PF00190">
    <property type="entry name" value="Cupin_1"/>
    <property type="match status" value="2"/>
</dbReference>
<keyword evidence="9" id="KW-1185">Reference proteome</keyword>
<evidence type="ECO:0000256" key="1">
    <source>
        <dbReference type="ARBA" id="ARBA00007178"/>
    </source>
</evidence>
<evidence type="ECO:0000256" key="6">
    <source>
        <dbReference type="SAM" id="SignalP"/>
    </source>
</evidence>
<comment type="similarity">
    <text evidence="1">Belongs to the 11S seed storage protein (globulins) family.</text>
</comment>
<sequence length="482" mass="54785">MARAIPFAALTIFFLVSTAFAQYQTGQHYQTGQPYQTGQQSQQQQFQQQEARQCRIQRLTASQPNQRIQSEGGVTEMWNEFEDQFQCAGVAALRNIIQPNCLSLPNFSPSPRLVYIQQGQGLIGMSIPGCAETYHSGQQSLRGGSVRARQSEQRDQHQKVHRVRQGDIVALPAGVAHWCYNDGNEELVAVSVNDLNNNANQLEQKLRSFYLAGGHQQIYSSVQSAEQQQQQRETFQNVFRAFDENMMAEAFNLPVEIIRRMQQEDQRGFIVRVTGEGMKMIRPEEEEEYEERYQSRRANGLEEVYCNLKIRQYLDNPKEADIYTRQAGRINYANGQKLQILNYMDMSAEKGNLYPNAMHAPHWTMNAHSVFYVTRGEAHVQVVGSSGQTVLNDRVNQGDLFVVPQQFVSTIRAGNDGFEYVAFKTSSQPMKSPLVGYTSALKAMPIQVLANSFQISTQEAQNLKYNREHQTMLLPPRTVKSS</sequence>
<protein>
    <recommendedName>
        <fullName evidence="7">Cupin type-1 domain-containing protein</fullName>
    </recommendedName>
</protein>
<feature type="domain" description="Cupin type-1" evidence="7">
    <location>
        <begin position="312"/>
        <end position="461"/>
    </location>
</feature>
<dbReference type="InterPro" id="IPR014710">
    <property type="entry name" value="RmlC-like_jellyroll"/>
</dbReference>
<evidence type="ECO:0000256" key="5">
    <source>
        <dbReference type="SAM" id="MobiDB-lite"/>
    </source>
</evidence>
<evidence type="ECO:0000256" key="4">
    <source>
        <dbReference type="ARBA" id="ARBA00023157"/>
    </source>
</evidence>
<dbReference type="Proteomes" id="UP001177140">
    <property type="component" value="Unassembled WGS sequence"/>
</dbReference>
<feature type="domain" description="Cupin type-1" evidence="7">
    <location>
        <begin position="59"/>
        <end position="259"/>
    </location>
</feature>
<organism evidence="8 9">
    <name type="scientific">Papaver nudicaule</name>
    <name type="common">Iceland poppy</name>
    <dbReference type="NCBI Taxonomy" id="74823"/>
    <lineage>
        <taxon>Eukaryota</taxon>
        <taxon>Viridiplantae</taxon>
        <taxon>Streptophyta</taxon>
        <taxon>Embryophyta</taxon>
        <taxon>Tracheophyta</taxon>
        <taxon>Spermatophyta</taxon>
        <taxon>Magnoliopsida</taxon>
        <taxon>Ranunculales</taxon>
        <taxon>Papaveraceae</taxon>
        <taxon>Papaveroideae</taxon>
        <taxon>Papaver</taxon>
    </lineage>
</organism>
<feature type="chain" id="PRO_5041288069" description="Cupin type-1 domain-containing protein" evidence="6">
    <location>
        <begin position="22"/>
        <end position="482"/>
    </location>
</feature>
<dbReference type="EMBL" id="JAJJMA010281952">
    <property type="protein sequence ID" value="MCL7046494.1"/>
    <property type="molecule type" value="Genomic_DNA"/>
</dbReference>
<dbReference type="SUPFAM" id="SSF51182">
    <property type="entry name" value="RmlC-like cupins"/>
    <property type="match status" value="1"/>
</dbReference>
<dbReference type="InterPro" id="IPR011051">
    <property type="entry name" value="RmlC_Cupin_sf"/>
</dbReference>
<evidence type="ECO:0000313" key="9">
    <source>
        <dbReference type="Proteomes" id="UP001177140"/>
    </source>
</evidence>
<comment type="caution">
    <text evidence="8">The sequence shown here is derived from an EMBL/GenBank/DDBJ whole genome shotgun (WGS) entry which is preliminary data.</text>
</comment>
<dbReference type="PRINTS" id="PR00439">
    <property type="entry name" value="11SGLOBULIN"/>
</dbReference>
<dbReference type="CDD" id="cd02243">
    <property type="entry name" value="cupin_11S_legumin_C"/>
    <property type="match status" value="1"/>
</dbReference>
<keyword evidence="6" id="KW-0732">Signal</keyword>
<dbReference type="PANTHER" id="PTHR31189:SF54">
    <property type="entry name" value="11S GLOBULIN SEED STORAGE PROTEIN 2-LIKE"/>
    <property type="match status" value="1"/>
</dbReference>
<reference evidence="8" key="1">
    <citation type="submission" date="2022-03" db="EMBL/GenBank/DDBJ databases">
        <title>A functionally conserved STORR gene fusion in Papaver species that diverged 16.8 million years ago.</title>
        <authorList>
            <person name="Catania T."/>
        </authorList>
    </citation>
    <scope>NUCLEOTIDE SEQUENCE</scope>
    <source>
        <strain evidence="8">S-191538</strain>
    </source>
</reference>
<evidence type="ECO:0000256" key="3">
    <source>
        <dbReference type="ARBA" id="ARBA00023129"/>
    </source>
</evidence>
<accession>A0AA41VS48</accession>
<feature type="compositionally biased region" description="Basic and acidic residues" evidence="5">
    <location>
        <begin position="149"/>
        <end position="158"/>
    </location>
</feature>
<feature type="signal peptide" evidence="6">
    <location>
        <begin position="1"/>
        <end position="21"/>
    </location>
</feature>
<dbReference type="PANTHER" id="PTHR31189">
    <property type="entry name" value="OS03G0336100 PROTEIN-RELATED"/>
    <property type="match status" value="1"/>
</dbReference>
<dbReference type="Gene3D" id="2.60.120.10">
    <property type="entry name" value="Jelly Rolls"/>
    <property type="match status" value="2"/>
</dbReference>
<dbReference type="AlphaFoldDB" id="A0AA41VS48"/>
<keyword evidence="2" id="KW-0758">Storage protein</keyword>
<dbReference type="GO" id="GO:0045735">
    <property type="term" value="F:nutrient reservoir activity"/>
    <property type="evidence" value="ECO:0007669"/>
    <property type="project" value="UniProtKB-KW"/>
</dbReference>
<evidence type="ECO:0000259" key="7">
    <source>
        <dbReference type="SMART" id="SM00835"/>
    </source>
</evidence>
<proteinExistence type="inferred from homology"/>
<dbReference type="InterPro" id="IPR006045">
    <property type="entry name" value="Cupin_1"/>
</dbReference>
<dbReference type="FunFam" id="2.60.120.10:FF:000073">
    <property type="entry name" value="Glycinin G1"/>
    <property type="match status" value="1"/>
</dbReference>
<evidence type="ECO:0000313" key="8">
    <source>
        <dbReference type="EMBL" id="MCL7046494.1"/>
    </source>
</evidence>
<keyword evidence="4" id="KW-1015">Disulfide bond</keyword>
<dbReference type="InterPro" id="IPR050253">
    <property type="entry name" value="Seed_Storage-Functional"/>
</dbReference>
<dbReference type="InterPro" id="IPR006044">
    <property type="entry name" value="11S_seedstore_pln"/>
</dbReference>
<dbReference type="CDD" id="cd02242">
    <property type="entry name" value="cupin_11S_legumin_N"/>
    <property type="match status" value="1"/>
</dbReference>
<evidence type="ECO:0000256" key="2">
    <source>
        <dbReference type="ARBA" id="ARBA00022761"/>
    </source>
</evidence>
<feature type="region of interest" description="Disordered" evidence="5">
    <location>
        <begin position="137"/>
        <end position="160"/>
    </location>
</feature>
<name>A0AA41VS48_PAPNU</name>
<gene>
    <name evidence="8" type="ORF">MKW94_020166</name>
</gene>
<keyword evidence="3" id="KW-0708">Seed storage protein</keyword>